<feature type="region of interest" description="Disordered" evidence="1">
    <location>
        <begin position="327"/>
        <end position="350"/>
    </location>
</feature>
<dbReference type="HOGENOM" id="CLU_760667_0_0_1"/>
<accession>M3Y9G8</accession>
<feature type="region of interest" description="Disordered" evidence="1">
    <location>
        <begin position="1"/>
        <end position="36"/>
    </location>
</feature>
<evidence type="ECO:0000256" key="1">
    <source>
        <dbReference type="SAM" id="MobiDB-lite"/>
    </source>
</evidence>
<dbReference type="EMBL" id="AEYP01063015">
    <property type="status" value="NOT_ANNOTATED_CDS"/>
    <property type="molecule type" value="Genomic_DNA"/>
</dbReference>
<dbReference type="InParanoid" id="M3Y9G8"/>
<dbReference type="AlphaFoldDB" id="M3Y9G8"/>
<feature type="compositionally biased region" description="Low complexity" evidence="1">
    <location>
        <begin position="77"/>
        <end position="88"/>
    </location>
</feature>
<sequence>MLRGPGCSTVREDREDQGRPESSHPPHHHPGPLGQLTLLTCADPQKLGPRCEVLMAASGQDSLPRDQECAEIPAAPGGSSLGRLRTSSAPTSRIPPGTWLRPQSFFICAHPLSLEPLQPPPCLLHSQPAVSALPRASALGQSPRWLLLLRACPCRARSHLDRAARRLWKRWAGNPPSPRVPAGSEDLTSSAGSLRVCTPPAPAPRVHFRRCVLLRVPAPPRRGLRRCPTLSGHAPRVGSTSQSPGARAGAEPGLPTLRAGVPGKRAEHPRLEWAGSKWPPPAEPRPRAQNRAEHFVEMRSLSVPQMQFVLPNRAVAGHFGEEPALAGAVSAGQDRDQRQQQEQELIPPGGCSKVTLCNQQRLWR</sequence>
<protein>
    <submittedName>
        <fullName evidence="2">Uncharacterized protein</fullName>
    </submittedName>
</protein>
<reference evidence="2" key="1">
    <citation type="submission" date="2024-06" db="UniProtKB">
        <authorList>
            <consortium name="Ensembl"/>
        </authorList>
    </citation>
    <scope>IDENTIFICATION</scope>
</reference>
<name>M3Y9G8_MUSPF</name>
<dbReference type="Ensembl" id="ENSMPUT00000008100.1">
    <property type="protein sequence ID" value="ENSMPUP00000007975.1"/>
    <property type="gene ID" value="ENSMPUG00000008033.1"/>
</dbReference>
<proteinExistence type="predicted"/>
<feature type="region of interest" description="Disordered" evidence="1">
    <location>
        <begin position="173"/>
        <end position="193"/>
    </location>
</feature>
<feature type="region of interest" description="Disordered" evidence="1">
    <location>
        <begin position="224"/>
        <end position="266"/>
    </location>
</feature>
<feature type="compositionally biased region" description="Basic and acidic residues" evidence="1">
    <location>
        <begin position="10"/>
        <end position="24"/>
    </location>
</feature>
<evidence type="ECO:0000313" key="2">
    <source>
        <dbReference type="Ensembl" id="ENSMPUP00000007975.1"/>
    </source>
</evidence>
<feature type="region of interest" description="Disordered" evidence="1">
    <location>
        <begin position="70"/>
        <end position="95"/>
    </location>
</feature>
<organism evidence="2">
    <name type="scientific">Mustela putorius furo</name>
    <name type="common">European domestic ferret</name>
    <name type="synonym">Mustela furo</name>
    <dbReference type="NCBI Taxonomy" id="9669"/>
    <lineage>
        <taxon>Eukaryota</taxon>
        <taxon>Metazoa</taxon>
        <taxon>Chordata</taxon>
        <taxon>Craniata</taxon>
        <taxon>Vertebrata</taxon>
        <taxon>Euteleostomi</taxon>
        <taxon>Mammalia</taxon>
        <taxon>Eutheria</taxon>
        <taxon>Laurasiatheria</taxon>
        <taxon>Carnivora</taxon>
        <taxon>Caniformia</taxon>
        <taxon>Musteloidea</taxon>
        <taxon>Mustelidae</taxon>
        <taxon>Mustelinae</taxon>
        <taxon>Mustela</taxon>
    </lineage>
</organism>